<protein>
    <recommendedName>
        <fullName evidence="3">N(6)-L-threonylcarbamoyladenine synthase</fullName>
        <ecNumber evidence="3">2.3.1.234</ecNumber>
    </recommendedName>
</protein>
<comment type="similarity">
    <text evidence="2 13">Belongs to the cytochrome P450 family.</text>
</comment>
<evidence type="ECO:0000256" key="10">
    <source>
        <dbReference type="ARBA" id="ARBA00023033"/>
    </source>
</evidence>
<dbReference type="GO" id="GO:0016705">
    <property type="term" value="F:oxidoreductase activity, acting on paired donors, with incorporation or reduction of molecular oxygen"/>
    <property type="evidence" value="ECO:0007669"/>
    <property type="project" value="InterPro"/>
</dbReference>
<proteinExistence type="inferred from homology"/>
<dbReference type="Gene3D" id="3.30.420.40">
    <property type="match status" value="2"/>
</dbReference>
<dbReference type="AlphaFoldDB" id="A0A212EV70"/>
<dbReference type="InterPro" id="IPR000905">
    <property type="entry name" value="Gcp-like_dom"/>
</dbReference>
<comment type="cofactor">
    <cofactor evidence="1">
        <name>heme</name>
        <dbReference type="ChEBI" id="CHEBI:30413"/>
    </cofactor>
</comment>
<evidence type="ECO:0000256" key="7">
    <source>
        <dbReference type="ARBA" id="ARBA00022723"/>
    </source>
</evidence>
<dbReference type="SUPFAM" id="SSF48264">
    <property type="entry name" value="Cytochrome P450"/>
    <property type="match status" value="1"/>
</dbReference>
<accession>A0A212EV70</accession>
<evidence type="ECO:0000256" key="4">
    <source>
        <dbReference type="ARBA" id="ARBA00022617"/>
    </source>
</evidence>
<dbReference type="GO" id="GO:0004497">
    <property type="term" value="F:monooxygenase activity"/>
    <property type="evidence" value="ECO:0007669"/>
    <property type="project" value="UniProtKB-KW"/>
</dbReference>
<dbReference type="STRING" id="278856.A0A212EV70"/>
<feature type="domain" description="Gcp-like" evidence="14">
    <location>
        <begin position="2"/>
        <end position="205"/>
    </location>
</feature>
<dbReference type="InterPro" id="IPR043129">
    <property type="entry name" value="ATPase_NBD"/>
</dbReference>
<dbReference type="EC" id="2.3.1.234" evidence="3"/>
<keyword evidence="4 13" id="KW-0349">Heme</keyword>
<keyword evidence="8 13" id="KW-0560">Oxidoreductase</keyword>
<dbReference type="PANTHER" id="PTHR24279">
    <property type="entry name" value="CYTOCHROME P450"/>
    <property type="match status" value="1"/>
</dbReference>
<dbReference type="InterPro" id="IPR017861">
    <property type="entry name" value="KAE1/TsaD"/>
</dbReference>
<evidence type="ECO:0000259" key="14">
    <source>
        <dbReference type="Pfam" id="PF00814"/>
    </source>
</evidence>
<dbReference type="PRINTS" id="PR00789">
    <property type="entry name" value="OSIALOPTASE"/>
</dbReference>
<evidence type="ECO:0000256" key="5">
    <source>
        <dbReference type="ARBA" id="ARBA00022679"/>
    </source>
</evidence>
<dbReference type="FunFam" id="1.10.630.10:FF:000006">
    <property type="entry name" value="Cytochrome P450 302a1, mitochondrial"/>
    <property type="match status" value="1"/>
</dbReference>
<evidence type="ECO:0000256" key="1">
    <source>
        <dbReference type="ARBA" id="ARBA00001971"/>
    </source>
</evidence>
<gene>
    <name evidence="15" type="ORF">KGM_215569</name>
</gene>
<keyword evidence="6" id="KW-0819">tRNA processing</keyword>
<dbReference type="eggNOG" id="KOG0159">
    <property type="taxonomic scope" value="Eukaryota"/>
</dbReference>
<dbReference type="GO" id="GO:0061711">
    <property type="term" value="F:tRNA N(6)-L-threonylcarbamoyladenine synthase activity"/>
    <property type="evidence" value="ECO:0007669"/>
    <property type="project" value="UniProtKB-EC"/>
</dbReference>
<evidence type="ECO:0000256" key="3">
    <source>
        <dbReference type="ARBA" id="ARBA00012156"/>
    </source>
</evidence>
<dbReference type="CDD" id="cd11054">
    <property type="entry name" value="CYP24A1-like"/>
    <property type="match status" value="1"/>
</dbReference>
<dbReference type="EMBL" id="AGBW02012225">
    <property type="protein sequence ID" value="OWR45398.1"/>
    <property type="molecule type" value="Genomic_DNA"/>
</dbReference>
<evidence type="ECO:0000256" key="9">
    <source>
        <dbReference type="ARBA" id="ARBA00023004"/>
    </source>
</evidence>
<dbReference type="SUPFAM" id="SSF53067">
    <property type="entry name" value="Actin-like ATPase domain"/>
    <property type="match status" value="1"/>
</dbReference>
<sequence length="651" mass="73963">MSDVSAIAVTVEPGLPLSLVIGMKYAKHLARKYKKPIIPIHHMEAHALIARMVHDISFPFLTLLISGGHCLLAVAQDVNEFKLLGQSLDSAPGEVFDKAARRLKLRNIPELSQMSGGQAIETAASKATNHNIFKFPLPLAETKDCNFSFNGFKSTALYHILKKEREHNIEGDQVIPEVNDLCLAMLMGVTRHLLHRTQRAMEFCDYDAEELHHCAWVNWCKYGDIVREVPGINLVHVYDPEVIEDVFRQKEKYPARRSHIAMLHYRLSKPNVYNTGGLLSTNGPDWWRIRSAFQKNFSSPQNAKQYVDITDNIAYNLVQIIKTNKITHNEDFLDYLNRFFLDVIGAIAFDKNFDSFSESEQHPDSCSSKIIKAAFGSNSGIMKLDKGILWRFCKTPLYRQLEKSQEYLEKISTEILLNKIQFYKKDDSTDRSLLASFVKLSNIDLKDIVGVMVDILMAAIDTTSYTTSFALYNLAQNKTCQEKLYNEVLTLLPSTDSKITADVLAKAVYLRSCVKESLRLNPVSIGVGRVLQNDVILKGYLVPKGTVIVTQNMIASRLPQYLKDPSEFKPERWIRNSPEYEHIHPFLSLPFGFGSRACIARHLAEQNISITLMRLIKEFHIKWMGGKLGVKTYLINKPDQPISLQFTTRSS</sequence>
<dbReference type="InterPro" id="IPR036396">
    <property type="entry name" value="Cyt_P450_sf"/>
</dbReference>
<dbReference type="Gene3D" id="1.10.630.10">
    <property type="entry name" value="Cytochrome P450"/>
    <property type="match status" value="1"/>
</dbReference>
<dbReference type="KEGG" id="dpl:KGM_215569"/>
<name>A0A212EV70_DANPL</name>
<keyword evidence="7 13" id="KW-0479">Metal-binding</keyword>
<dbReference type="PROSITE" id="PS00086">
    <property type="entry name" value="CYTOCHROME_P450"/>
    <property type="match status" value="1"/>
</dbReference>
<evidence type="ECO:0000313" key="15">
    <source>
        <dbReference type="EMBL" id="OWR45398.1"/>
    </source>
</evidence>
<evidence type="ECO:0000256" key="6">
    <source>
        <dbReference type="ARBA" id="ARBA00022694"/>
    </source>
</evidence>
<dbReference type="InParanoid" id="A0A212EV70"/>
<evidence type="ECO:0000256" key="2">
    <source>
        <dbReference type="ARBA" id="ARBA00010617"/>
    </source>
</evidence>
<organism evidence="15 16">
    <name type="scientific">Danaus plexippus plexippus</name>
    <dbReference type="NCBI Taxonomy" id="278856"/>
    <lineage>
        <taxon>Eukaryota</taxon>
        <taxon>Metazoa</taxon>
        <taxon>Ecdysozoa</taxon>
        <taxon>Arthropoda</taxon>
        <taxon>Hexapoda</taxon>
        <taxon>Insecta</taxon>
        <taxon>Pterygota</taxon>
        <taxon>Neoptera</taxon>
        <taxon>Endopterygota</taxon>
        <taxon>Lepidoptera</taxon>
        <taxon>Glossata</taxon>
        <taxon>Ditrysia</taxon>
        <taxon>Papilionoidea</taxon>
        <taxon>Nymphalidae</taxon>
        <taxon>Danainae</taxon>
        <taxon>Danaini</taxon>
        <taxon>Danaina</taxon>
        <taxon>Danaus</taxon>
        <taxon>Danaus</taxon>
    </lineage>
</organism>
<dbReference type="GO" id="GO:0020037">
    <property type="term" value="F:heme binding"/>
    <property type="evidence" value="ECO:0007669"/>
    <property type="project" value="InterPro"/>
</dbReference>
<dbReference type="eggNOG" id="KOG2707">
    <property type="taxonomic scope" value="Eukaryota"/>
</dbReference>
<comment type="caution">
    <text evidence="15">The sequence shown here is derived from an EMBL/GenBank/DDBJ whole genome shotgun (WGS) entry which is preliminary data.</text>
</comment>
<comment type="catalytic activity">
    <reaction evidence="12">
        <text>L-threonylcarbamoyladenylate + adenosine(37) in tRNA = N(6)-L-threonylcarbamoyladenosine(37) in tRNA + AMP + H(+)</text>
        <dbReference type="Rhea" id="RHEA:37059"/>
        <dbReference type="Rhea" id="RHEA-COMP:10162"/>
        <dbReference type="Rhea" id="RHEA-COMP:10163"/>
        <dbReference type="ChEBI" id="CHEBI:15378"/>
        <dbReference type="ChEBI" id="CHEBI:73682"/>
        <dbReference type="ChEBI" id="CHEBI:74411"/>
        <dbReference type="ChEBI" id="CHEBI:74418"/>
        <dbReference type="ChEBI" id="CHEBI:456215"/>
        <dbReference type="EC" id="2.3.1.234"/>
    </reaction>
</comment>
<dbReference type="InterPro" id="IPR017972">
    <property type="entry name" value="Cyt_P450_CS"/>
</dbReference>
<keyword evidence="5" id="KW-0808">Transferase</keyword>
<dbReference type="PANTHER" id="PTHR24279:SF120">
    <property type="entry name" value="CYTOCHROME P450"/>
    <property type="match status" value="1"/>
</dbReference>
<evidence type="ECO:0000256" key="13">
    <source>
        <dbReference type="RuleBase" id="RU000461"/>
    </source>
</evidence>
<keyword evidence="10 13" id="KW-0503">Monooxygenase</keyword>
<keyword evidence="16" id="KW-1185">Reference proteome</keyword>
<dbReference type="InterPro" id="IPR001128">
    <property type="entry name" value="Cyt_P450"/>
</dbReference>
<dbReference type="GO" id="GO:0008033">
    <property type="term" value="P:tRNA processing"/>
    <property type="evidence" value="ECO:0007669"/>
    <property type="project" value="UniProtKB-KW"/>
</dbReference>
<evidence type="ECO:0000256" key="8">
    <source>
        <dbReference type="ARBA" id="ARBA00023002"/>
    </source>
</evidence>
<dbReference type="Pfam" id="PF00814">
    <property type="entry name" value="TsaD"/>
    <property type="match status" value="1"/>
</dbReference>
<evidence type="ECO:0000256" key="11">
    <source>
        <dbReference type="ARBA" id="ARBA00023315"/>
    </source>
</evidence>
<dbReference type="Pfam" id="PF00067">
    <property type="entry name" value="p450"/>
    <property type="match status" value="1"/>
</dbReference>
<evidence type="ECO:0000313" key="16">
    <source>
        <dbReference type="Proteomes" id="UP000007151"/>
    </source>
</evidence>
<dbReference type="Proteomes" id="UP000007151">
    <property type="component" value="Unassembled WGS sequence"/>
</dbReference>
<evidence type="ECO:0000256" key="12">
    <source>
        <dbReference type="ARBA" id="ARBA00048117"/>
    </source>
</evidence>
<dbReference type="GO" id="GO:0005506">
    <property type="term" value="F:iron ion binding"/>
    <property type="evidence" value="ECO:0007669"/>
    <property type="project" value="InterPro"/>
</dbReference>
<reference evidence="15 16" key="1">
    <citation type="journal article" date="2011" name="Cell">
        <title>The monarch butterfly genome yields insights into long-distance migration.</title>
        <authorList>
            <person name="Zhan S."/>
            <person name="Merlin C."/>
            <person name="Boore J.L."/>
            <person name="Reppert S.M."/>
        </authorList>
    </citation>
    <scope>NUCLEOTIDE SEQUENCE [LARGE SCALE GENOMIC DNA]</scope>
    <source>
        <strain evidence="15">F-2</strain>
    </source>
</reference>
<dbReference type="InterPro" id="IPR050479">
    <property type="entry name" value="CYP11_CYP27_families"/>
</dbReference>
<keyword evidence="11" id="KW-0012">Acyltransferase</keyword>
<dbReference type="FunCoup" id="A0A212EV70">
    <property type="interactions" value="20"/>
</dbReference>
<keyword evidence="9 13" id="KW-0408">Iron</keyword>